<evidence type="ECO:0000256" key="1">
    <source>
        <dbReference type="SAM" id="MobiDB-lite"/>
    </source>
</evidence>
<feature type="region of interest" description="Disordered" evidence="1">
    <location>
        <begin position="65"/>
        <end position="107"/>
    </location>
</feature>
<dbReference type="AlphaFoldDB" id="A0AAD1RNF0"/>
<reference evidence="2" key="1">
    <citation type="submission" date="2022-03" db="EMBL/GenBank/DDBJ databases">
        <authorList>
            <person name="Alioto T."/>
            <person name="Alioto T."/>
            <person name="Gomez Garrido J."/>
        </authorList>
    </citation>
    <scope>NUCLEOTIDE SEQUENCE</scope>
</reference>
<feature type="compositionally biased region" description="Basic residues" evidence="1">
    <location>
        <begin position="96"/>
        <end position="107"/>
    </location>
</feature>
<protein>
    <submittedName>
        <fullName evidence="2">Uncharacterized protein</fullName>
    </submittedName>
</protein>
<dbReference type="Proteomes" id="UP001295444">
    <property type="component" value="Chromosome 03"/>
</dbReference>
<evidence type="ECO:0000313" key="3">
    <source>
        <dbReference type="EMBL" id="CAH2300701.1"/>
    </source>
</evidence>
<dbReference type="EMBL" id="OW240914">
    <property type="protein sequence ID" value="CAH2275161.1"/>
    <property type="molecule type" value="Genomic_DNA"/>
</dbReference>
<keyword evidence="4" id="KW-1185">Reference proteome</keyword>
<gene>
    <name evidence="3" type="ORF">PECUL_23A018950</name>
    <name evidence="2" type="ORF">PECUL_23A049301</name>
</gene>
<evidence type="ECO:0000313" key="4">
    <source>
        <dbReference type="Proteomes" id="UP001295444"/>
    </source>
</evidence>
<organism evidence="2 4">
    <name type="scientific">Pelobates cultripes</name>
    <name type="common">Western spadefoot toad</name>
    <dbReference type="NCBI Taxonomy" id="61616"/>
    <lineage>
        <taxon>Eukaryota</taxon>
        <taxon>Metazoa</taxon>
        <taxon>Chordata</taxon>
        <taxon>Craniata</taxon>
        <taxon>Vertebrata</taxon>
        <taxon>Euteleostomi</taxon>
        <taxon>Amphibia</taxon>
        <taxon>Batrachia</taxon>
        <taxon>Anura</taxon>
        <taxon>Pelobatoidea</taxon>
        <taxon>Pelobatidae</taxon>
        <taxon>Pelobates</taxon>
    </lineage>
</organism>
<dbReference type="Proteomes" id="UP001295444">
    <property type="component" value="Chromosome 06"/>
</dbReference>
<dbReference type="EMBL" id="OW240917">
    <property type="protein sequence ID" value="CAH2300701.1"/>
    <property type="molecule type" value="Genomic_DNA"/>
</dbReference>
<feature type="region of interest" description="Disordered" evidence="1">
    <location>
        <begin position="158"/>
        <end position="196"/>
    </location>
</feature>
<feature type="region of interest" description="Disordered" evidence="1">
    <location>
        <begin position="120"/>
        <end position="140"/>
    </location>
</feature>
<name>A0AAD1RNF0_PELCU</name>
<sequence length="196" mass="22321">MADAPLCSSRARQTSSHSRQLPQEGLEAKLKTILEAFWEKLKAREASYKRDLQAKDQGWEMQNSRGIQSGTRQHPAPATGNNCLPRPRSGPGVTKRVAKRLTRRRRIRWRTILPTRRRKTLTRPHSPQKENDLGYARHSTGGTKKWTLAQAWRQRIPSPPLQSKTGARTYRGSPHGAYPMVDTGEDRLQWPTRGIG</sequence>
<feature type="compositionally biased region" description="Polar residues" evidence="1">
    <location>
        <begin position="10"/>
        <end position="21"/>
    </location>
</feature>
<proteinExistence type="predicted"/>
<feature type="region of interest" description="Disordered" evidence="1">
    <location>
        <begin position="1"/>
        <end position="23"/>
    </location>
</feature>
<evidence type="ECO:0000313" key="2">
    <source>
        <dbReference type="EMBL" id="CAH2275161.1"/>
    </source>
</evidence>
<accession>A0AAD1RNF0</accession>